<dbReference type="SMART" id="SM00345">
    <property type="entry name" value="HTH_GNTR"/>
    <property type="match status" value="1"/>
</dbReference>
<evidence type="ECO:0000313" key="9">
    <source>
        <dbReference type="Proteomes" id="UP001595704"/>
    </source>
</evidence>
<dbReference type="PANTHER" id="PTHR46577:SF1">
    <property type="entry name" value="HTH-TYPE TRANSCRIPTIONAL REGULATORY PROTEIN GABR"/>
    <property type="match status" value="1"/>
</dbReference>
<evidence type="ECO:0000256" key="4">
    <source>
        <dbReference type="ARBA" id="ARBA00023125"/>
    </source>
</evidence>
<dbReference type="InterPro" id="IPR000524">
    <property type="entry name" value="Tscrpt_reg_HTH_GntR"/>
</dbReference>
<comment type="similarity">
    <text evidence="1">In the C-terminal section; belongs to the class-I pyridoxal-phosphate-dependent aminotransferase family.</text>
</comment>
<evidence type="ECO:0000256" key="2">
    <source>
        <dbReference type="ARBA" id="ARBA00022898"/>
    </source>
</evidence>
<dbReference type="PROSITE" id="PS50949">
    <property type="entry name" value="HTH_GNTR"/>
    <property type="match status" value="1"/>
</dbReference>
<name>A0ABV7UN81_9HYPH</name>
<dbReference type="InterPro" id="IPR015424">
    <property type="entry name" value="PyrdxlP-dep_Trfase"/>
</dbReference>
<dbReference type="SUPFAM" id="SSF53383">
    <property type="entry name" value="PLP-dependent transferases"/>
    <property type="match status" value="1"/>
</dbReference>
<keyword evidence="2" id="KW-0663">Pyridoxal phosphate</keyword>
<feature type="compositionally biased region" description="Basic and acidic residues" evidence="6">
    <location>
        <begin position="1"/>
        <end position="15"/>
    </location>
</feature>
<evidence type="ECO:0000259" key="7">
    <source>
        <dbReference type="PROSITE" id="PS50949"/>
    </source>
</evidence>
<dbReference type="Gene3D" id="3.40.640.10">
    <property type="entry name" value="Type I PLP-dependent aspartate aminotransferase-like (Major domain)"/>
    <property type="match status" value="1"/>
</dbReference>
<reference evidence="9" key="1">
    <citation type="journal article" date="2019" name="Int. J. Syst. Evol. Microbiol.">
        <title>The Global Catalogue of Microorganisms (GCM) 10K type strain sequencing project: providing services to taxonomists for standard genome sequencing and annotation.</title>
        <authorList>
            <consortium name="The Broad Institute Genomics Platform"/>
            <consortium name="The Broad Institute Genome Sequencing Center for Infectious Disease"/>
            <person name="Wu L."/>
            <person name="Ma J."/>
        </authorList>
    </citation>
    <scope>NUCLEOTIDE SEQUENCE [LARGE SCALE GENOMIC DNA]</scope>
    <source>
        <strain evidence="9">KCTC 42282</strain>
    </source>
</reference>
<dbReference type="InterPro" id="IPR036388">
    <property type="entry name" value="WH-like_DNA-bd_sf"/>
</dbReference>
<comment type="caution">
    <text evidence="8">The sequence shown here is derived from an EMBL/GenBank/DDBJ whole genome shotgun (WGS) entry which is preliminary data.</text>
</comment>
<feature type="region of interest" description="Disordered" evidence="6">
    <location>
        <begin position="90"/>
        <end position="136"/>
    </location>
</feature>
<dbReference type="SUPFAM" id="SSF46785">
    <property type="entry name" value="Winged helix' DNA-binding domain"/>
    <property type="match status" value="1"/>
</dbReference>
<keyword evidence="4" id="KW-0238">DNA-binding</keyword>
<dbReference type="InterPro" id="IPR015422">
    <property type="entry name" value="PyrdxlP-dep_Trfase_small"/>
</dbReference>
<dbReference type="Proteomes" id="UP001595704">
    <property type="component" value="Unassembled WGS sequence"/>
</dbReference>
<protein>
    <submittedName>
        <fullName evidence="8">PLP-dependent aminotransferase family protein</fullName>
    </submittedName>
</protein>
<dbReference type="InterPro" id="IPR051446">
    <property type="entry name" value="HTH_trans_reg/aminotransferase"/>
</dbReference>
<dbReference type="CDD" id="cd00609">
    <property type="entry name" value="AAT_like"/>
    <property type="match status" value="1"/>
</dbReference>
<keyword evidence="8" id="KW-0032">Aminotransferase</keyword>
<dbReference type="Gene3D" id="3.90.1150.10">
    <property type="entry name" value="Aspartate Aminotransferase, domain 1"/>
    <property type="match status" value="1"/>
</dbReference>
<keyword evidence="5" id="KW-0804">Transcription</keyword>
<dbReference type="InterPro" id="IPR015421">
    <property type="entry name" value="PyrdxlP-dep_Trfase_major"/>
</dbReference>
<dbReference type="CDD" id="cd07377">
    <property type="entry name" value="WHTH_GntR"/>
    <property type="match status" value="1"/>
</dbReference>
<evidence type="ECO:0000256" key="6">
    <source>
        <dbReference type="SAM" id="MobiDB-lite"/>
    </source>
</evidence>
<accession>A0ABV7UN81</accession>
<dbReference type="EMBL" id="JBHRYC010000111">
    <property type="protein sequence ID" value="MFC3639905.1"/>
    <property type="molecule type" value="Genomic_DNA"/>
</dbReference>
<keyword evidence="3" id="KW-0805">Transcription regulation</keyword>
<evidence type="ECO:0000256" key="5">
    <source>
        <dbReference type="ARBA" id="ARBA00023163"/>
    </source>
</evidence>
<evidence type="ECO:0000256" key="1">
    <source>
        <dbReference type="ARBA" id="ARBA00005384"/>
    </source>
</evidence>
<keyword evidence="9" id="KW-1185">Reference proteome</keyword>
<keyword evidence="8" id="KW-0808">Transferase</keyword>
<feature type="domain" description="HTH gntR-type" evidence="7">
    <location>
        <begin position="30"/>
        <end position="98"/>
    </location>
</feature>
<evidence type="ECO:0000256" key="3">
    <source>
        <dbReference type="ARBA" id="ARBA00023015"/>
    </source>
</evidence>
<sequence>MARRDADSGDRRGDGPSDDVWSPAINRSSGPLYLSIADAMQADIARGALAAGTRLPSQRALAARLGVDFTTVTRAYTEARSRGLIDGKVGQGTWVREPGGGDRPAPDAAPPRRRVGQPPQGRPPERAPERSGLIDMSMNLPPPVGDSELAARMWDSIAAIGHEGGADLMMRYQEPGGAFQDREAGALWLAPRLPGVDPARILACPGAQSALLAACHALCAAGDAIAAGTLVYPGLIAAAKVLGLRLLPIAMDREGLLPDAFALACKTGTPRALYCNPTLSSPTTRTMSLQRRQALLAIAADHGVAIIEDDAYGALAPDAPPPLARLAPGRVIHIAGMAKSLAPALRVAWVAAPDIRSATRLGGAIGATTLMASPLTVAIAAAWIRNGVADAVRDAIRAETAARVALARRILPAECVAADSNAFHLWLEAPAPWRGVDLAARLRVAGVAAVPSEAFAIGPAPQQALRLGLGVPARRGDLERGLHIAADMLAREPEFAPGVV</sequence>
<gene>
    <name evidence="8" type="ORF">ACFONL_21430</name>
</gene>
<proteinExistence type="inferred from homology"/>
<dbReference type="RefSeq" id="WP_191320354.1">
    <property type="nucleotide sequence ID" value="NZ_BNCG01000016.1"/>
</dbReference>
<dbReference type="PANTHER" id="PTHR46577">
    <property type="entry name" value="HTH-TYPE TRANSCRIPTIONAL REGULATORY PROTEIN GABR"/>
    <property type="match status" value="1"/>
</dbReference>
<dbReference type="Pfam" id="PF00155">
    <property type="entry name" value="Aminotran_1_2"/>
    <property type="match status" value="1"/>
</dbReference>
<dbReference type="Pfam" id="PF00392">
    <property type="entry name" value="GntR"/>
    <property type="match status" value="1"/>
</dbReference>
<evidence type="ECO:0000313" key="8">
    <source>
        <dbReference type="EMBL" id="MFC3639905.1"/>
    </source>
</evidence>
<dbReference type="InterPro" id="IPR004839">
    <property type="entry name" value="Aminotransferase_I/II_large"/>
</dbReference>
<organism evidence="8 9">
    <name type="scientific">Camelimonas fluminis</name>
    <dbReference type="NCBI Taxonomy" id="1576911"/>
    <lineage>
        <taxon>Bacteria</taxon>
        <taxon>Pseudomonadati</taxon>
        <taxon>Pseudomonadota</taxon>
        <taxon>Alphaproteobacteria</taxon>
        <taxon>Hyphomicrobiales</taxon>
        <taxon>Chelatococcaceae</taxon>
        <taxon>Camelimonas</taxon>
    </lineage>
</organism>
<dbReference type="GO" id="GO:0008483">
    <property type="term" value="F:transaminase activity"/>
    <property type="evidence" value="ECO:0007669"/>
    <property type="project" value="UniProtKB-KW"/>
</dbReference>
<feature type="region of interest" description="Disordered" evidence="6">
    <location>
        <begin position="1"/>
        <end position="26"/>
    </location>
</feature>
<dbReference type="Gene3D" id="1.10.10.10">
    <property type="entry name" value="Winged helix-like DNA-binding domain superfamily/Winged helix DNA-binding domain"/>
    <property type="match status" value="1"/>
</dbReference>
<dbReference type="InterPro" id="IPR036390">
    <property type="entry name" value="WH_DNA-bd_sf"/>
</dbReference>